<dbReference type="SUPFAM" id="SSF56672">
    <property type="entry name" value="DNA/RNA polymerases"/>
    <property type="match status" value="1"/>
</dbReference>
<sequence>MQDIRKFFGVVPPGKRQECETVKKSEKIKNGDGPSSGKKKGKETKVNNSPSKDDSKQKRTNKKKRIIYDSDSEEEVQSVKKSKKPSEKKAATSKLGKVLKQDPVAYISETVLRKANYVLLKQANQKYFRSLASSVVKAGAGKGRSCLTNLISFYDKVTRLVDEGKSVDVVYLDFSKAFDTVSHGILLEKLAAHGLDGCTLRWVKNWLDGRAQRVVVNGVYSGWRPVTSGVPQGSVLGPVLFNIFINDLDEGIECTLSKFADDTKLCGSVDLLEGRQALQRDLDRLDRWAGVNCMRFNKAKCKVLHLGHSNPMQRYRLGEEWLESCLAEKDLGVLVDSRLNMSQQCAQAAKKANGILACIKNSVASRTREVIVPLYSALVRPHLESCVQFWAPHYKRDIEVLERVQRRATKLVKGLEQKSYEERLRELGLFSLEKRRLRGDLIALYNYLKGGCREVGVGLFSQVTSDRTRGNGLKLRQGRFRLDIRKFFFTERVIKHWNRLPREVVESPSLEVFKGRLDEVLRDMV</sequence>
<dbReference type="Proteomes" id="UP001333110">
    <property type="component" value="Unassembled WGS sequence"/>
</dbReference>
<proteinExistence type="predicted"/>
<organism evidence="3 4">
    <name type="scientific">Mycteria americana</name>
    <name type="common">Wood stork</name>
    <dbReference type="NCBI Taxonomy" id="33587"/>
    <lineage>
        <taxon>Eukaryota</taxon>
        <taxon>Metazoa</taxon>
        <taxon>Chordata</taxon>
        <taxon>Craniata</taxon>
        <taxon>Vertebrata</taxon>
        <taxon>Euteleostomi</taxon>
        <taxon>Archelosauria</taxon>
        <taxon>Archosauria</taxon>
        <taxon>Dinosauria</taxon>
        <taxon>Saurischia</taxon>
        <taxon>Theropoda</taxon>
        <taxon>Coelurosauria</taxon>
        <taxon>Aves</taxon>
        <taxon>Neognathae</taxon>
        <taxon>Neoaves</taxon>
        <taxon>Aequornithes</taxon>
        <taxon>Ciconiiformes</taxon>
        <taxon>Ciconiidae</taxon>
        <taxon>Mycteria</taxon>
    </lineage>
</organism>
<dbReference type="CDD" id="cd01650">
    <property type="entry name" value="RT_nLTR_like"/>
    <property type="match status" value="1"/>
</dbReference>
<accession>A0AAN7S4H4</accession>
<gene>
    <name evidence="3" type="ORF">QYF61_004623</name>
</gene>
<dbReference type="PANTHER" id="PTHR33332">
    <property type="entry name" value="REVERSE TRANSCRIPTASE DOMAIN-CONTAINING PROTEIN"/>
    <property type="match status" value="1"/>
</dbReference>
<dbReference type="PROSITE" id="PS50878">
    <property type="entry name" value="RT_POL"/>
    <property type="match status" value="1"/>
</dbReference>
<keyword evidence="4" id="KW-1185">Reference proteome</keyword>
<evidence type="ECO:0000259" key="2">
    <source>
        <dbReference type="PROSITE" id="PS50878"/>
    </source>
</evidence>
<feature type="region of interest" description="Disordered" evidence="1">
    <location>
        <begin position="1"/>
        <end position="93"/>
    </location>
</feature>
<reference evidence="3 4" key="1">
    <citation type="journal article" date="2023" name="J. Hered.">
        <title>Chromosome-level genome of the wood stork (Mycteria americana) provides insight into avian chromosome evolution.</title>
        <authorList>
            <person name="Flamio R. Jr."/>
            <person name="Ramstad K.M."/>
        </authorList>
    </citation>
    <scope>NUCLEOTIDE SEQUENCE [LARGE SCALE GENOMIC DNA]</scope>
    <source>
        <strain evidence="3">JAX WOST 10</strain>
    </source>
</reference>
<feature type="compositionally biased region" description="Basic and acidic residues" evidence="1">
    <location>
        <begin position="15"/>
        <end position="30"/>
    </location>
</feature>
<evidence type="ECO:0000256" key="1">
    <source>
        <dbReference type="SAM" id="MobiDB-lite"/>
    </source>
</evidence>
<evidence type="ECO:0000313" key="4">
    <source>
        <dbReference type="Proteomes" id="UP001333110"/>
    </source>
</evidence>
<comment type="caution">
    <text evidence="3">The sequence shown here is derived from an EMBL/GenBank/DDBJ whole genome shotgun (WGS) entry which is preliminary data.</text>
</comment>
<dbReference type="Pfam" id="PF00078">
    <property type="entry name" value="RVT_1"/>
    <property type="match status" value="1"/>
</dbReference>
<dbReference type="InterPro" id="IPR000477">
    <property type="entry name" value="RT_dom"/>
</dbReference>
<name>A0AAN7S4H4_MYCAM</name>
<evidence type="ECO:0000313" key="3">
    <source>
        <dbReference type="EMBL" id="KAK4818073.1"/>
    </source>
</evidence>
<dbReference type="InterPro" id="IPR043502">
    <property type="entry name" value="DNA/RNA_pol_sf"/>
</dbReference>
<protein>
    <recommendedName>
        <fullName evidence="2">Reverse transcriptase domain-containing protein</fullName>
    </recommendedName>
</protein>
<dbReference type="EMBL" id="JAUNZN010000007">
    <property type="protein sequence ID" value="KAK4818073.1"/>
    <property type="molecule type" value="Genomic_DNA"/>
</dbReference>
<dbReference type="AlphaFoldDB" id="A0AAN7S4H4"/>
<feature type="domain" description="Reverse transcriptase" evidence="2">
    <location>
        <begin position="1"/>
        <end position="326"/>
    </location>
</feature>